<feature type="compositionally biased region" description="Polar residues" evidence="1">
    <location>
        <begin position="167"/>
        <end position="177"/>
    </location>
</feature>
<feature type="compositionally biased region" description="Basic and acidic residues" evidence="1">
    <location>
        <begin position="427"/>
        <end position="440"/>
    </location>
</feature>
<proteinExistence type="predicted"/>
<protein>
    <recommendedName>
        <fullName evidence="4">Protein IBD2</fullName>
    </recommendedName>
</protein>
<evidence type="ECO:0000313" key="3">
    <source>
        <dbReference type="Proteomes" id="UP000837801"/>
    </source>
</evidence>
<organism evidence="2 3">
    <name type="scientific">[Candida] railenensis</name>
    <dbReference type="NCBI Taxonomy" id="45579"/>
    <lineage>
        <taxon>Eukaryota</taxon>
        <taxon>Fungi</taxon>
        <taxon>Dikarya</taxon>
        <taxon>Ascomycota</taxon>
        <taxon>Saccharomycotina</taxon>
        <taxon>Pichiomycetes</taxon>
        <taxon>Debaryomycetaceae</taxon>
        <taxon>Kurtzmaniella</taxon>
    </lineage>
</organism>
<feature type="compositionally biased region" description="Low complexity" evidence="1">
    <location>
        <begin position="443"/>
        <end position="470"/>
    </location>
</feature>
<gene>
    <name evidence="2" type="ORF">CLIB1423_05S00320</name>
</gene>
<feature type="region of interest" description="Disordered" evidence="1">
    <location>
        <begin position="345"/>
        <end position="379"/>
    </location>
</feature>
<sequence length="487" mass="56720">MDKDTGRLDDSEKIDPSKVHKPTGLPLNSNGELDPQSLFELVSKHYNSWSNAIDKQFEDDENFSPFPNENMPSISRSDANGSQQPIFDYSLLEALDKVSSELVRDQKIQDVTEEAEEVEGNGNGKSDGLSEKKMAEIKKMEVIERIQRKYLAKREQEKKRQRSQEQTSSQPQQRALDDNNTLLQESEINYLQDKIAQIFKSNNVAMPKREGFSLYDTQDEEGLHEGNADSEFDGDDDEIEDVVDEGQNDYDIGEISDSMYYDYHPTHHIEVELNTENGENSSRTVFNNQYDYEDDGGPSCEFTFEYDPSGKLIPTHSNVEEKLRLMSLESRMRIGKMLDQKEEEILNKIQPGSGGASGSSKKKKKNKNKNKGSVNEQIEKPDPSCCLFCEYETIYGMRPRQMIKWYDHKMRQEEIRRDEIRKKLESAKSKALKKQRELRQRQHQQLQQQQQQQQQQILQQQLQQQQQQQQQDERHEVEQHTQVVHER</sequence>
<keyword evidence="3" id="KW-1185">Reference proteome</keyword>
<feature type="compositionally biased region" description="Polar residues" evidence="1">
    <location>
        <begin position="65"/>
        <end position="83"/>
    </location>
</feature>
<name>A0A9P0QM97_9ASCO</name>
<feature type="region of interest" description="Disordered" evidence="1">
    <location>
        <begin position="1"/>
        <end position="33"/>
    </location>
</feature>
<feature type="compositionally biased region" description="Basic and acidic residues" evidence="1">
    <location>
        <begin position="1"/>
        <end position="18"/>
    </location>
</feature>
<reference evidence="2" key="1">
    <citation type="submission" date="2022-03" db="EMBL/GenBank/DDBJ databases">
        <authorList>
            <person name="Legras J.-L."/>
            <person name="Devillers H."/>
            <person name="Grondin C."/>
        </authorList>
    </citation>
    <scope>NUCLEOTIDE SEQUENCE</scope>
    <source>
        <strain evidence="2">CLIB 1423</strain>
    </source>
</reference>
<evidence type="ECO:0000256" key="1">
    <source>
        <dbReference type="SAM" id="MobiDB-lite"/>
    </source>
</evidence>
<feature type="region of interest" description="Disordered" evidence="1">
    <location>
        <begin position="427"/>
        <end position="487"/>
    </location>
</feature>
<dbReference type="OrthoDB" id="4081922at2759"/>
<dbReference type="Proteomes" id="UP000837801">
    <property type="component" value="Unassembled WGS sequence"/>
</dbReference>
<accession>A0A9P0QM97</accession>
<feature type="region of interest" description="Disordered" evidence="1">
    <location>
        <begin position="58"/>
        <end position="83"/>
    </location>
</feature>
<evidence type="ECO:0008006" key="4">
    <source>
        <dbReference type="Google" id="ProtNLM"/>
    </source>
</evidence>
<feature type="region of interest" description="Disordered" evidence="1">
    <location>
        <begin position="153"/>
        <end position="177"/>
    </location>
</feature>
<feature type="compositionally biased region" description="Basic residues" evidence="1">
    <location>
        <begin position="360"/>
        <end position="370"/>
    </location>
</feature>
<feature type="compositionally biased region" description="Basic and acidic residues" evidence="1">
    <location>
        <begin position="471"/>
        <end position="487"/>
    </location>
</feature>
<feature type="region of interest" description="Disordered" evidence="1">
    <location>
        <begin position="109"/>
        <end position="136"/>
    </location>
</feature>
<dbReference type="EMBL" id="CAKXYY010000005">
    <property type="protein sequence ID" value="CAH2351873.1"/>
    <property type="molecule type" value="Genomic_DNA"/>
</dbReference>
<comment type="caution">
    <text evidence="2">The sequence shown here is derived from an EMBL/GenBank/DDBJ whole genome shotgun (WGS) entry which is preliminary data.</text>
</comment>
<dbReference type="AlphaFoldDB" id="A0A9P0QM97"/>
<evidence type="ECO:0000313" key="2">
    <source>
        <dbReference type="EMBL" id="CAH2351873.1"/>
    </source>
</evidence>